<feature type="domain" description="Pre-C2HC" evidence="2">
    <location>
        <begin position="331"/>
        <end position="396"/>
    </location>
</feature>
<dbReference type="AlphaFoldDB" id="A0A139WG21"/>
<feature type="compositionally biased region" description="Pro residues" evidence="1">
    <location>
        <begin position="244"/>
        <end position="257"/>
    </location>
</feature>
<reference evidence="3 4" key="1">
    <citation type="journal article" date="2008" name="Nature">
        <title>The genome of the model beetle and pest Tribolium castaneum.</title>
        <authorList>
            <consortium name="Tribolium Genome Sequencing Consortium"/>
            <person name="Richards S."/>
            <person name="Gibbs R.A."/>
            <person name="Weinstock G.M."/>
            <person name="Brown S.J."/>
            <person name="Denell R."/>
            <person name="Beeman R.W."/>
            <person name="Gibbs R."/>
            <person name="Beeman R.W."/>
            <person name="Brown S.J."/>
            <person name="Bucher G."/>
            <person name="Friedrich M."/>
            <person name="Grimmelikhuijzen C.J."/>
            <person name="Klingler M."/>
            <person name="Lorenzen M."/>
            <person name="Richards S."/>
            <person name="Roth S."/>
            <person name="Schroder R."/>
            <person name="Tautz D."/>
            <person name="Zdobnov E.M."/>
            <person name="Muzny D."/>
            <person name="Gibbs R.A."/>
            <person name="Weinstock G.M."/>
            <person name="Attaway T."/>
            <person name="Bell S."/>
            <person name="Buhay C.J."/>
            <person name="Chandrabose M.N."/>
            <person name="Chavez D."/>
            <person name="Clerk-Blankenburg K.P."/>
            <person name="Cree A."/>
            <person name="Dao M."/>
            <person name="Davis C."/>
            <person name="Chacko J."/>
            <person name="Dinh H."/>
            <person name="Dugan-Rocha S."/>
            <person name="Fowler G."/>
            <person name="Garner T.T."/>
            <person name="Garnes J."/>
            <person name="Gnirke A."/>
            <person name="Hawes A."/>
            <person name="Hernandez J."/>
            <person name="Hines S."/>
            <person name="Holder M."/>
            <person name="Hume J."/>
            <person name="Jhangiani S.N."/>
            <person name="Joshi V."/>
            <person name="Khan Z.M."/>
            <person name="Jackson L."/>
            <person name="Kovar C."/>
            <person name="Kowis A."/>
            <person name="Lee S."/>
            <person name="Lewis L.R."/>
            <person name="Margolis J."/>
            <person name="Morgan M."/>
            <person name="Nazareth L.V."/>
            <person name="Nguyen N."/>
            <person name="Okwuonu G."/>
            <person name="Parker D."/>
            <person name="Richards S."/>
            <person name="Ruiz S.J."/>
            <person name="Santibanez J."/>
            <person name="Savard J."/>
            <person name="Scherer S.E."/>
            <person name="Schneider B."/>
            <person name="Sodergren E."/>
            <person name="Tautz D."/>
            <person name="Vattahil S."/>
            <person name="Villasana D."/>
            <person name="White C.S."/>
            <person name="Wright R."/>
            <person name="Park Y."/>
            <person name="Beeman R.W."/>
            <person name="Lord J."/>
            <person name="Oppert B."/>
            <person name="Lorenzen M."/>
            <person name="Brown S."/>
            <person name="Wang L."/>
            <person name="Savard J."/>
            <person name="Tautz D."/>
            <person name="Richards S."/>
            <person name="Weinstock G."/>
            <person name="Gibbs R.A."/>
            <person name="Liu Y."/>
            <person name="Worley K."/>
            <person name="Weinstock G."/>
            <person name="Elsik C.G."/>
            <person name="Reese J.T."/>
            <person name="Elhaik E."/>
            <person name="Landan G."/>
            <person name="Graur D."/>
            <person name="Arensburger P."/>
            <person name="Atkinson P."/>
            <person name="Beeman R.W."/>
            <person name="Beidler J."/>
            <person name="Brown S.J."/>
            <person name="Demuth J.P."/>
            <person name="Drury D.W."/>
            <person name="Du Y.Z."/>
            <person name="Fujiwara H."/>
            <person name="Lorenzen M."/>
            <person name="Maselli V."/>
            <person name="Osanai M."/>
            <person name="Park Y."/>
            <person name="Robertson H.M."/>
            <person name="Tu Z."/>
            <person name="Wang J.J."/>
            <person name="Wang S."/>
            <person name="Richards S."/>
            <person name="Song H."/>
            <person name="Zhang L."/>
            <person name="Sodergren E."/>
            <person name="Werner D."/>
            <person name="Stanke M."/>
            <person name="Morgenstern B."/>
            <person name="Solovyev V."/>
            <person name="Kosarev P."/>
            <person name="Brown G."/>
            <person name="Chen H.C."/>
            <person name="Ermolaeva O."/>
            <person name="Hlavina W."/>
            <person name="Kapustin Y."/>
            <person name="Kiryutin B."/>
            <person name="Kitts P."/>
            <person name="Maglott D."/>
            <person name="Pruitt K."/>
            <person name="Sapojnikov V."/>
            <person name="Souvorov A."/>
            <person name="Mackey A.J."/>
            <person name="Waterhouse R.M."/>
            <person name="Wyder S."/>
            <person name="Zdobnov E.M."/>
            <person name="Zdobnov E.M."/>
            <person name="Wyder S."/>
            <person name="Kriventseva E.V."/>
            <person name="Kadowaki T."/>
            <person name="Bork P."/>
            <person name="Aranda M."/>
            <person name="Bao R."/>
            <person name="Beermann A."/>
            <person name="Berns N."/>
            <person name="Bolognesi R."/>
            <person name="Bonneton F."/>
            <person name="Bopp D."/>
            <person name="Brown S.J."/>
            <person name="Bucher G."/>
            <person name="Butts T."/>
            <person name="Chaumot A."/>
            <person name="Denell R.E."/>
            <person name="Ferrier D.E."/>
            <person name="Friedrich M."/>
            <person name="Gordon C.M."/>
            <person name="Jindra M."/>
            <person name="Klingler M."/>
            <person name="Lan Q."/>
            <person name="Lattorff H.M."/>
            <person name="Laudet V."/>
            <person name="von Levetsow C."/>
            <person name="Liu Z."/>
            <person name="Lutz R."/>
            <person name="Lynch J.A."/>
            <person name="da Fonseca R.N."/>
            <person name="Posnien N."/>
            <person name="Reuter R."/>
            <person name="Roth S."/>
            <person name="Savard J."/>
            <person name="Schinko J.B."/>
            <person name="Schmitt C."/>
            <person name="Schoppmeier M."/>
            <person name="Schroder R."/>
            <person name="Shippy T.D."/>
            <person name="Simonnet F."/>
            <person name="Marques-Souza H."/>
            <person name="Tautz D."/>
            <person name="Tomoyasu Y."/>
            <person name="Trauner J."/>
            <person name="Van der Zee M."/>
            <person name="Vervoort M."/>
            <person name="Wittkopp N."/>
            <person name="Wimmer E.A."/>
            <person name="Yang X."/>
            <person name="Jones A.K."/>
            <person name="Sattelle D.B."/>
            <person name="Ebert P.R."/>
            <person name="Nelson D."/>
            <person name="Scott J.G."/>
            <person name="Beeman R.W."/>
            <person name="Muthukrishnan S."/>
            <person name="Kramer K.J."/>
            <person name="Arakane Y."/>
            <person name="Beeman R.W."/>
            <person name="Zhu Q."/>
            <person name="Hogenkamp D."/>
            <person name="Dixit R."/>
            <person name="Oppert B."/>
            <person name="Jiang H."/>
            <person name="Zou Z."/>
            <person name="Marshall J."/>
            <person name="Elpidina E."/>
            <person name="Vinokurov K."/>
            <person name="Oppert C."/>
            <person name="Zou Z."/>
            <person name="Evans J."/>
            <person name="Lu Z."/>
            <person name="Zhao P."/>
            <person name="Sumathipala N."/>
            <person name="Altincicek B."/>
            <person name="Vilcinskas A."/>
            <person name="Williams M."/>
            <person name="Hultmark D."/>
            <person name="Hetru C."/>
            <person name="Jiang H."/>
            <person name="Grimmelikhuijzen C.J."/>
            <person name="Hauser F."/>
            <person name="Cazzamali G."/>
            <person name="Williamson M."/>
            <person name="Park Y."/>
            <person name="Li B."/>
            <person name="Tanaka Y."/>
            <person name="Predel R."/>
            <person name="Neupert S."/>
            <person name="Schachtner J."/>
            <person name="Verleyen P."/>
            <person name="Raible F."/>
            <person name="Bork P."/>
            <person name="Friedrich M."/>
            <person name="Walden K.K."/>
            <person name="Robertson H.M."/>
            <person name="Angeli S."/>
            <person name="Foret S."/>
            <person name="Bucher G."/>
            <person name="Schuetz S."/>
            <person name="Maleszka R."/>
            <person name="Wimmer E.A."/>
            <person name="Beeman R.W."/>
            <person name="Lorenzen M."/>
            <person name="Tomoyasu Y."/>
            <person name="Miller S.C."/>
            <person name="Grossmann D."/>
            <person name="Bucher G."/>
        </authorList>
    </citation>
    <scope>NUCLEOTIDE SEQUENCE [LARGE SCALE GENOMIC DNA]</scope>
    <source>
        <strain evidence="3 4">Georgia GA2</strain>
    </source>
</reference>
<evidence type="ECO:0000313" key="4">
    <source>
        <dbReference type="Proteomes" id="UP000007266"/>
    </source>
</evidence>
<evidence type="ECO:0000313" key="3">
    <source>
        <dbReference type="EMBL" id="KYB26948.1"/>
    </source>
</evidence>
<reference evidence="3 4" key="2">
    <citation type="journal article" date="2010" name="Nucleic Acids Res.">
        <title>BeetleBase in 2010: revisions to provide comprehensive genomic information for Tribolium castaneum.</title>
        <authorList>
            <person name="Kim H.S."/>
            <person name="Murphy T."/>
            <person name="Xia J."/>
            <person name="Caragea D."/>
            <person name="Park Y."/>
            <person name="Beeman R.W."/>
            <person name="Lorenzen M.D."/>
            <person name="Butcher S."/>
            <person name="Manak J.R."/>
            <person name="Brown S.J."/>
        </authorList>
    </citation>
    <scope>GENOME REANNOTATION</scope>
    <source>
        <strain evidence="3 4">Georgia GA2</strain>
    </source>
</reference>
<keyword evidence="4" id="KW-1185">Reference proteome</keyword>
<name>A0A139WG21_TRICA</name>
<dbReference type="Proteomes" id="UP000007266">
    <property type="component" value="Linkage group 6"/>
</dbReference>
<feature type="region of interest" description="Disordered" evidence="1">
    <location>
        <begin position="44"/>
        <end position="72"/>
    </location>
</feature>
<dbReference type="PANTHER" id="PTHR33273:SF2">
    <property type="entry name" value="ENDONUCLEASE_EXONUCLEASE_PHOSPHATASE DOMAIN-CONTAINING PROTEIN"/>
    <property type="match status" value="1"/>
</dbReference>
<dbReference type="PANTHER" id="PTHR33273">
    <property type="entry name" value="DOMAIN-CONTAINING PROTEIN, PUTATIVE-RELATED"/>
    <property type="match status" value="1"/>
</dbReference>
<feature type="compositionally biased region" description="Polar residues" evidence="1">
    <location>
        <begin position="152"/>
        <end position="163"/>
    </location>
</feature>
<dbReference type="InterPro" id="IPR006579">
    <property type="entry name" value="Pre_C2HC_dom"/>
</dbReference>
<sequence>MVVKTVLPNDRYVLTDMEKSHSRTSKKGNYERVIAVDRMPPWRVPGRVSDDIDNESGESEIVPSDEDTDMTDNPPLTLEAIMGAMKTLLAPINERLQRLEEAVFSDKASEAGSTSTITGFSEHSLKSGESDLMETEGFSPVKTGKKRPAPSRSPQSIETQNKFLSLSEEEEDSEAPLDAKAPLQREKRKKKKKSSSSSKQSFTQAAPSWSAIAAGHPPGSPKCPILAAPQPLRTPPRQPHRAPPRQPLRAPPRQPPRVPLWQPPMPHGFPPFFCEMQENDTWFPKRPTSPRRGASFTRFMEAERIPFHTFTLPEEKTTRVVLRGIPVQVSTDEVFADLKRQGFNPISTHRMHTRKRQLSLVLLEAPLDQAKEVWKMKTVCSLMVKVEKPKKSGKAAQCHRCQRFFHAQRNCTADTNVSSAGKHMTQRCARRSARSLQVRQL</sequence>
<evidence type="ECO:0000256" key="1">
    <source>
        <dbReference type="SAM" id="MobiDB-lite"/>
    </source>
</evidence>
<dbReference type="SMART" id="SM00596">
    <property type="entry name" value="PRE_C2HC"/>
    <property type="match status" value="1"/>
</dbReference>
<proteinExistence type="predicted"/>
<feature type="compositionally biased region" description="Polar residues" evidence="1">
    <location>
        <begin position="111"/>
        <end position="121"/>
    </location>
</feature>
<feature type="compositionally biased region" description="Acidic residues" evidence="1">
    <location>
        <begin position="51"/>
        <end position="70"/>
    </location>
</feature>
<feature type="region of interest" description="Disordered" evidence="1">
    <location>
        <begin position="105"/>
        <end position="257"/>
    </location>
</feature>
<evidence type="ECO:0000259" key="2">
    <source>
        <dbReference type="SMART" id="SM00596"/>
    </source>
</evidence>
<dbReference type="EMBL" id="KQ971348">
    <property type="protein sequence ID" value="KYB26948.1"/>
    <property type="molecule type" value="Genomic_DNA"/>
</dbReference>
<dbReference type="InParanoid" id="A0A139WG21"/>
<organism evidence="3 4">
    <name type="scientific">Tribolium castaneum</name>
    <name type="common">Red flour beetle</name>
    <dbReference type="NCBI Taxonomy" id="7070"/>
    <lineage>
        <taxon>Eukaryota</taxon>
        <taxon>Metazoa</taxon>
        <taxon>Ecdysozoa</taxon>
        <taxon>Arthropoda</taxon>
        <taxon>Hexapoda</taxon>
        <taxon>Insecta</taxon>
        <taxon>Pterygota</taxon>
        <taxon>Neoptera</taxon>
        <taxon>Endopterygota</taxon>
        <taxon>Coleoptera</taxon>
        <taxon>Polyphaga</taxon>
        <taxon>Cucujiformia</taxon>
        <taxon>Tenebrionidae</taxon>
        <taxon>Tenebrionidae incertae sedis</taxon>
        <taxon>Tribolium</taxon>
    </lineage>
</organism>
<gene>
    <name evidence="3" type="primary">AUGUSTUS-3.0.2_34749</name>
    <name evidence="3" type="ORF">TcasGA2_TC034749</name>
</gene>
<accession>A0A139WG21</accession>
<protein>
    <recommendedName>
        <fullName evidence="2">Pre-C2HC domain-containing protein</fullName>
    </recommendedName>
</protein>
<dbReference type="Pfam" id="PF07530">
    <property type="entry name" value="PRE_C2HC"/>
    <property type="match status" value="1"/>
</dbReference>